<sequence>MPPSTDACCVCLRVFFGRQPRFRCAKCRHRVHQRCLMLAAEELLLLTSGVSPFICSHCDGSLPASPNEGDVRASEEYDPGEQLAGDSQGEGGSPSPISSCTARAAAQRGDLEQSQQLLHDLLLDALEGISFLTDQVACLTEENRRLRNEWARSTEQQTLLVCSLRDEVKACRTQVAGLGKASGASSFAAIVQSRSSPPASEERKLSQRSQANLQSSPPESGILALPQSTQSASGARGGAHSTPAPLKPAPPRIEPNSTASCQDGAPDGRAARLGPTRPKARTPALTGASETSKLSVASPSMSWRALFVTKLAPDTTCEDVSSHLSSIGLDKLECRRLKTRHDSYASFHVSVAAADFVKLADPADITGIGQFHVSQVWMVTCGNILAKAELVTKAELRVKGCRCLIIDPDTKKIKLKPLWLPVHL</sequence>
<name>A0AC60QG11_IXOPE</name>
<proteinExistence type="predicted"/>
<comment type="caution">
    <text evidence="1">The sequence shown here is derived from an EMBL/GenBank/DDBJ whole genome shotgun (WGS) entry which is preliminary data.</text>
</comment>
<evidence type="ECO:0000313" key="1">
    <source>
        <dbReference type="EMBL" id="KAG0433112.1"/>
    </source>
</evidence>
<organism evidence="1 2">
    <name type="scientific">Ixodes persulcatus</name>
    <name type="common">Taiga tick</name>
    <dbReference type="NCBI Taxonomy" id="34615"/>
    <lineage>
        <taxon>Eukaryota</taxon>
        <taxon>Metazoa</taxon>
        <taxon>Ecdysozoa</taxon>
        <taxon>Arthropoda</taxon>
        <taxon>Chelicerata</taxon>
        <taxon>Arachnida</taxon>
        <taxon>Acari</taxon>
        <taxon>Parasitiformes</taxon>
        <taxon>Ixodida</taxon>
        <taxon>Ixodoidea</taxon>
        <taxon>Ixodidae</taxon>
        <taxon>Ixodinae</taxon>
        <taxon>Ixodes</taxon>
    </lineage>
</organism>
<dbReference type="EMBL" id="JABSTQ010009084">
    <property type="protein sequence ID" value="KAG0433112.1"/>
    <property type="molecule type" value="Genomic_DNA"/>
</dbReference>
<protein>
    <submittedName>
        <fullName evidence="1">Uncharacterized protein</fullName>
    </submittedName>
</protein>
<gene>
    <name evidence="1" type="ORF">HPB47_020218</name>
</gene>
<reference evidence="1 2" key="1">
    <citation type="journal article" date="2020" name="Cell">
        <title>Large-Scale Comparative Analyses of Tick Genomes Elucidate Their Genetic Diversity and Vector Capacities.</title>
        <authorList>
            <consortium name="Tick Genome and Microbiome Consortium (TIGMIC)"/>
            <person name="Jia N."/>
            <person name="Wang J."/>
            <person name="Shi W."/>
            <person name="Du L."/>
            <person name="Sun Y."/>
            <person name="Zhan W."/>
            <person name="Jiang J.F."/>
            <person name="Wang Q."/>
            <person name="Zhang B."/>
            <person name="Ji P."/>
            <person name="Bell-Sakyi L."/>
            <person name="Cui X.M."/>
            <person name="Yuan T.T."/>
            <person name="Jiang B.G."/>
            <person name="Yang W.F."/>
            <person name="Lam T.T."/>
            <person name="Chang Q.C."/>
            <person name="Ding S.J."/>
            <person name="Wang X.J."/>
            <person name="Zhu J.G."/>
            <person name="Ruan X.D."/>
            <person name="Zhao L."/>
            <person name="Wei J.T."/>
            <person name="Ye R.Z."/>
            <person name="Que T.C."/>
            <person name="Du C.H."/>
            <person name="Zhou Y.H."/>
            <person name="Cheng J.X."/>
            <person name="Dai P.F."/>
            <person name="Guo W.B."/>
            <person name="Han X.H."/>
            <person name="Huang E.J."/>
            <person name="Li L.F."/>
            <person name="Wei W."/>
            <person name="Gao Y.C."/>
            <person name="Liu J.Z."/>
            <person name="Shao H.Z."/>
            <person name="Wang X."/>
            <person name="Wang C.C."/>
            <person name="Yang T.C."/>
            <person name="Huo Q.B."/>
            <person name="Li W."/>
            <person name="Chen H.Y."/>
            <person name="Chen S.E."/>
            <person name="Zhou L.G."/>
            <person name="Ni X.B."/>
            <person name="Tian J.H."/>
            <person name="Sheng Y."/>
            <person name="Liu T."/>
            <person name="Pan Y.S."/>
            <person name="Xia L.Y."/>
            <person name="Li J."/>
            <person name="Zhao F."/>
            <person name="Cao W.C."/>
        </authorList>
    </citation>
    <scope>NUCLEOTIDE SEQUENCE [LARGE SCALE GENOMIC DNA]</scope>
    <source>
        <strain evidence="1">Iper-2018</strain>
    </source>
</reference>
<dbReference type="Proteomes" id="UP000805193">
    <property type="component" value="Unassembled WGS sequence"/>
</dbReference>
<evidence type="ECO:0000313" key="2">
    <source>
        <dbReference type="Proteomes" id="UP000805193"/>
    </source>
</evidence>
<accession>A0AC60QG11</accession>
<keyword evidence="2" id="KW-1185">Reference proteome</keyword>